<dbReference type="OrthoDB" id="7860232at2"/>
<organism evidence="1 2">
    <name type="scientific">Aliiruegeria lutimaris</name>
    <dbReference type="NCBI Taxonomy" id="571298"/>
    <lineage>
        <taxon>Bacteria</taxon>
        <taxon>Pseudomonadati</taxon>
        <taxon>Pseudomonadota</taxon>
        <taxon>Alphaproteobacteria</taxon>
        <taxon>Rhodobacterales</taxon>
        <taxon>Roseobacteraceae</taxon>
        <taxon>Aliiruegeria</taxon>
    </lineage>
</organism>
<evidence type="ECO:0000313" key="2">
    <source>
        <dbReference type="Proteomes" id="UP000199382"/>
    </source>
</evidence>
<proteinExistence type="predicted"/>
<evidence type="ECO:0008006" key="3">
    <source>
        <dbReference type="Google" id="ProtNLM"/>
    </source>
</evidence>
<dbReference type="RefSeq" id="WP_093149281.1">
    <property type="nucleotide sequence ID" value="NZ_FNEK01000004.1"/>
</dbReference>
<dbReference type="AlphaFoldDB" id="A0A1G8LDC2"/>
<reference evidence="1 2" key="1">
    <citation type="submission" date="2016-10" db="EMBL/GenBank/DDBJ databases">
        <authorList>
            <person name="de Groot N.N."/>
        </authorList>
    </citation>
    <scope>NUCLEOTIDE SEQUENCE [LARGE SCALE GENOMIC DNA]</scope>
    <source>
        <strain evidence="1 2">DSM 25294</strain>
    </source>
</reference>
<accession>A0A1G8LDC2</accession>
<keyword evidence="2" id="KW-1185">Reference proteome</keyword>
<dbReference type="EMBL" id="FNEK01000004">
    <property type="protein sequence ID" value="SDI53719.1"/>
    <property type="molecule type" value="Genomic_DNA"/>
</dbReference>
<gene>
    <name evidence="1" type="ORF">SAMN04488026_100421</name>
</gene>
<dbReference type="STRING" id="571298.SAMN04488026_100421"/>
<dbReference type="Proteomes" id="UP000199382">
    <property type="component" value="Unassembled WGS sequence"/>
</dbReference>
<name>A0A1G8LDC2_9RHOB</name>
<protein>
    <recommendedName>
        <fullName evidence="3">Pilus assembly protein PilP</fullName>
    </recommendedName>
</protein>
<evidence type="ECO:0000313" key="1">
    <source>
        <dbReference type="EMBL" id="SDI53719.1"/>
    </source>
</evidence>
<sequence length="83" mass="8927">MSENKTVATAATQKNEIQLDRLALIGTFGTDAERHALVRHSSGRIEKVTMGEKVAGRRIVAIGNGEMFLQTGSGTRKLEMPSG</sequence>